<feature type="chain" id="PRO_5001641417" description="SGNH hydrolase-type esterase domain-containing protein" evidence="3">
    <location>
        <begin position="30"/>
        <end position="338"/>
    </location>
</feature>
<proteinExistence type="inferred from homology"/>
<accession>A0A067GWL7</accession>
<keyword evidence="5" id="KW-1185">Reference proteome</keyword>
<dbReference type="OrthoDB" id="1580329at2759"/>
<protein>
    <recommendedName>
        <fullName evidence="6">SGNH hydrolase-type esterase domain-containing protein</fullName>
    </recommendedName>
</protein>
<dbReference type="STRING" id="2711.A0A067GWL7"/>
<evidence type="ECO:0000313" key="4">
    <source>
        <dbReference type="EMBL" id="KDO79837.1"/>
    </source>
</evidence>
<dbReference type="KEGG" id="cit:102611676"/>
<dbReference type="GO" id="GO:0016788">
    <property type="term" value="F:hydrolase activity, acting on ester bonds"/>
    <property type="evidence" value="ECO:0007669"/>
    <property type="project" value="InterPro"/>
</dbReference>
<dbReference type="PANTHER" id="PTHR22835:SF517">
    <property type="entry name" value="GDSL-LIKE LIPASE_ACYLHYDROLASE FAMILY PROTEIN, EXPRESSED"/>
    <property type="match status" value="1"/>
</dbReference>
<organism evidence="4 5">
    <name type="scientific">Citrus sinensis</name>
    <name type="common">Sweet orange</name>
    <name type="synonym">Citrus aurantium var. sinensis</name>
    <dbReference type="NCBI Taxonomy" id="2711"/>
    <lineage>
        <taxon>Eukaryota</taxon>
        <taxon>Viridiplantae</taxon>
        <taxon>Streptophyta</taxon>
        <taxon>Embryophyta</taxon>
        <taxon>Tracheophyta</taxon>
        <taxon>Spermatophyta</taxon>
        <taxon>Magnoliopsida</taxon>
        <taxon>eudicotyledons</taxon>
        <taxon>Gunneridae</taxon>
        <taxon>Pentapetalae</taxon>
        <taxon>rosids</taxon>
        <taxon>malvids</taxon>
        <taxon>Sapindales</taxon>
        <taxon>Rutaceae</taxon>
        <taxon>Aurantioideae</taxon>
        <taxon>Citrus</taxon>
    </lineage>
</organism>
<evidence type="ECO:0000313" key="5">
    <source>
        <dbReference type="Proteomes" id="UP000027120"/>
    </source>
</evidence>
<dbReference type="Gene3D" id="3.40.50.1110">
    <property type="entry name" value="SGNH hydrolase"/>
    <property type="match status" value="1"/>
</dbReference>
<dbReference type="Pfam" id="PF00657">
    <property type="entry name" value="Lipase_GDSL"/>
    <property type="match status" value="1"/>
</dbReference>
<dbReference type="InterPro" id="IPR001087">
    <property type="entry name" value="GDSL"/>
</dbReference>
<evidence type="ECO:0000256" key="1">
    <source>
        <dbReference type="ARBA" id="ARBA00008668"/>
    </source>
</evidence>
<dbReference type="EMBL" id="KK784877">
    <property type="protein sequence ID" value="KDO79837.1"/>
    <property type="molecule type" value="Genomic_DNA"/>
</dbReference>
<reference evidence="4 5" key="1">
    <citation type="submission" date="2014-04" db="EMBL/GenBank/DDBJ databases">
        <authorList>
            <consortium name="International Citrus Genome Consortium"/>
            <person name="Gmitter F."/>
            <person name="Chen C."/>
            <person name="Farmerie W."/>
            <person name="Harkins T."/>
            <person name="Desany B."/>
            <person name="Mohiuddin M."/>
            <person name="Kodira C."/>
            <person name="Borodovsky M."/>
            <person name="Lomsadze A."/>
            <person name="Burns P."/>
            <person name="Jenkins J."/>
            <person name="Prochnik S."/>
            <person name="Shu S."/>
            <person name="Chapman J."/>
            <person name="Pitluck S."/>
            <person name="Schmutz J."/>
            <person name="Rokhsar D."/>
        </authorList>
    </citation>
    <scope>NUCLEOTIDE SEQUENCE</scope>
</reference>
<dbReference type="AlphaFoldDB" id="A0A067GWL7"/>
<evidence type="ECO:0008006" key="6">
    <source>
        <dbReference type="Google" id="ProtNLM"/>
    </source>
</evidence>
<comment type="similarity">
    <text evidence="1">Belongs to the 'GDSL' lipolytic enzyme family.</text>
</comment>
<feature type="signal peptide" evidence="3">
    <location>
        <begin position="1"/>
        <end position="29"/>
    </location>
</feature>
<name>A0A067GWL7_CITSI</name>
<dbReference type="Proteomes" id="UP000027120">
    <property type="component" value="Unassembled WGS sequence"/>
</dbReference>
<gene>
    <name evidence="4" type="ORF">CISIN_1g037223mg</name>
</gene>
<dbReference type="eggNOG" id="ENOG502QQUR">
    <property type="taxonomic scope" value="Eukaryota"/>
</dbReference>
<evidence type="ECO:0000256" key="2">
    <source>
        <dbReference type="ARBA" id="ARBA00023180"/>
    </source>
</evidence>
<dbReference type="SUPFAM" id="SSF52266">
    <property type="entry name" value="SGNH hydrolase"/>
    <property type="match status" value="1"/>
</dbReference>
<dbReference type="PaxDb" id="2711-XP_006476129.1"/>
<dbReference type="InterPro" id="IPR036514">
    <property type="entry name" value="SGNH_hydro_sf"/>
</dbReference>
<evidence type="ECO:0000256" key="3">
    <source>
        <dbReference type="SAM" id="SignalP"/>
    </source>
</evidence>
<keyword evidence="3" id="KW-0732">Signal</keyword>
<keyword evidence="2" id="KW-0325">Glycoprotein</keyword>
<sequence length="338" mass="37264">MHSSTSQSIFRLLAALLLFSSLFFPSSNAQVIKGCPFDGIYSLGVKDSSPSGSHRGSLMTDQIATAFHLPSPKDYTGEQYGRLHYGASFATQNAIALGKPFLEEQGIHIPSYAFTDSITSQQVSFSTYLDSFCFINRLECREKLQSSLFMVDLGSNDYKYALLNGKSVEQVEEYVPVISSNIVNMVSEIKKEGASNILVPGMLPLGCIPGYVSLLHSANPADFDADNCHLGLNNLAKNHNDQLKLAISEEWPHGPYAQSQAFSEIGDSVSYSQVLYADYYNAFMALLRDKSHHSRPLFHTDGFHLTEEANEFIAGKLISGNGFLQPEIHLPKVTHCLM</sequence>
<dbReference type="PANTHER" id="PTHR22835">
    <property type="entry name" value="ZINC FINGER FYVE DOMAIN CONTAINING PROTEIN"/>
    <property type="match status" value="1"/>
</dbReference>